<comment type="caution">
    <text evidence="1">The sequence shown here is derived from an EMBL/GenBank/DDBJ whole genome shotgun (WGS) entry which is preliminary data.</text>
</comment>
<dbReference type="Proteomes" id="UP000708208">
    <property type="component" value="Unassembled WGS sequence"/>
</dbReference>
<reference evidence="1" key="1">
    <citation type="submission" date="2021-06" db="EMBL/GenBank/DDBJ databases">
        <authorList>
            <person name="Hodson N. C."/>
            <person name="Mongue J. A."/>
            <person name="Jaron S. K."/>
        </authorList>
    </citation>
    <scope>NUCLEOTIDE SEQUENCE</scope>
</reference>
<feature type="non-terminal residue" evidence="1">
    <location>
        <position position="1"/>
    </location>
</feature>
<name>A0A8J2LJT7_9HEXA</name>
<keyword evidence="2" id="KW-1185">Reference proteome</keyword>
<organism evidence="1 2">
    <name type="scientific">Allacma fusca</name>
    <dbReference type="NCBI Taxonomy" id="39272"/>
    <lineage>
        <taxon>Eukaryota</taxon>
        <taxon>Metazoa</taxon>
        <taxon>Ecdysozoa</taxon>
        <taxon>Arthropoda</taxon>
        <taxon>Hexapoda</taxon>
        <taxon>Collembola</taxon>
        <taxon>Symphypleona</taxon>
        <taxon>Sminthuridae</taxon>
        <taxon>Allacma</taxon>
    </lineage>
</organism>
<evidence type="ECO:0000313" key="1">
    <source>
        <dbReference type="EMBL" id="CAG7836868.1"/>
    </source>
</evidence>
<proteinExistence type="predicted"/>
<accession>A0A8J2LJT7</accession>
<dbReference type="AlphaFoldDB" id="A0A8J2LJT7"/>
<sequence length="30" mass="3376">YYIISNFQSVPPTMITIFQATLEQAVLACL</sequence>
<gene>
    <name evidence="1" type="ORF">AFUS01_LOCUS46060</name>
</gene>
<evidence type="ECO:0000313" key="2">
    <source>
        <dbReference type="Proteomes" id="UP000708208"/>
    </source>
</evidence>
<dbReference type="EMBL" id="CAJVCH010571181">
    <property type="protein sequence ID" value="CAG7836868.1"/>
    <property type="molecule type" value="Genomic_DNA"/>
</dbReference>
<protein>
    <submittedName>
        <fullName evidence="1">Uncharacterized protein</fullName>
    </submittedName>
</protein>